<dbReference type="PANTHER" id="PTHR21063">
    <property type="entry name" value="LFA-3"/>
    <property type="match status" value="1"/>
</dbReference>
<feature type="domain" description="Immunoglobulin" evidence="2">
    <location>
        <begin position="23"/>
        <end position="126"/>
    </location>
</feature>
<evidence type="ECO:0000313" key="3">
    <source>
        <dbReference type="EMBL" id="KAF4097452.1"/>
    </source>
</evidence>
<keyword evidence="1" id="KW-0732">Signal</keyword>
<dbReference type="InterPro" id="IPR003599">
    <property type="entry name" value="Ig_sub"/>
</dbReference>
<evidence type="ECO:0000313" key="4">
    <source>
        <dbReference type="Proteomes" id="UP000579812"/>
    </source>
</evidence>
<dbReference type="InterPro" id="IPR013783">
    <property type="entry name" value="Ig-like_fold"/>
</dbReference>
<dbReference type="Proteomes" id="UP000579812">
    <property type="component" value="Unassembled WGS sequence"/>
</dbReference>
<keyword evidence="4" id="KW-1185">Reference proteome</keyword>
<protein>
    <recommendedName>
        <fullName evidence="2">Immunoglobulin domain-containing protein</fullName>
    </recommendedName>
</protein>
<sequence>MMRNHSFLVWVLLLVDGVFAIDEVSVSLMVRDSVTLHSGVTEIQRNEKVLWNIQGEHKFLAVINKEDNDISVPGNNDERFKGRLELDDQTGSLTITDTRITDSRVYELRISSSNDIKHKRFNVAVHDEMKTESVKEGKSITLHTGVVEIRGYDLILWKFEDYIMARINRTANRFSLYDSAHGKFKDRLELHQTGSLTIIDTRTTDSGVYHLNMSSSTHTVQRTFGVTVRGAASGIRGAGVGLVVWAVTAFLLQDL</sequence>
<dbReference type="EMBL" id="JAAMOB010000022">
    <property type="protein sequence ID" value="KAF4097452.1"/>
    <property type="molecule type" value="Genomic_DNA"/>
</dbReference>
<feature type="chain" id="PRO_5029457725" description="Immunoglobulin domain-containing protein" evidence="1">
    <location>
        <begin position="21"/>
        <end position="255"/>
    </location>
</feature>
<name>A0A7J6BUU7_9TELE</name>
<proteinExistence type="predicted"/>
<comment type="caution">
    <text evidence="3">The sequence shown here is derived from an EMBL/GenBank/DDBJ whole genome shotgun (WGS) entry which is preliminary data.</text>
</comment>
<gene>
    <name evidence="3" type="ORF">G5714_021460</name>
</gene>
<reference evidence="3 4" key="1">
    <citation type="submission" date="2020-04" db="EMBL/GenBank/DDBJ databases">
        <title>Chromosome-level genome assembly of a cyprinid fish Onychostoma macrolepis by integration of Nanopore Sequencing, Bionano and Hi-C technology.</title>
        <authorList>
            <person name="Wang D."/>
        </authorList>
    </citation>
    <scope>NUCLEOTIDE SEQUENCE [LARGE SCALE GENOMIC DNA]</scope>
    <source>
        <strain evidence="3">SWU-2019</strain>
        <tissue evidence="3">Muscle</tissue>
    </source>
</reference>
<organism evidence="3 4">
    <name type="scientific">Onychostoma macrolepis</name>
    <dbReference type="NCBI Taxonomy" id="369639"/>
    <lineage>
        <taxon>Eukaryota</taxon>
        <taxon>Metazoa</taxon>
        <taxon>Chordata</taxon>
        <taxon>Craniata</taxon>
        <taxon>Vertebrata</taxon>
        <taxon>Euteleostomi</taxon>
        <taxon>Actinopterygii</taxon>
        <taxon>Neopterygii</taxon>
        <taxon>Teleostei</taxon>
        <taxon>Ostariophysi</taxon>
        <taxon>Cypriniformes</taxon>
        <taxon>Cyprinidae</taxon>
        <taxon>Acrossocheilinae</taxon>
        <taxon>Onychostoma</taxon>
    </lineage>
</organism>
<dbReference type="AlphaFoldDB" id="A0A7J6BUU7"/>
<dbReference type="Gene3D" id="2.60.40.10">
    <property type="entry name" value="Immunoglobulins"/>
    <property type="match status" value="2"/>
</dbReference>
<dbReference type="SMART" id="SM00409">
    <property type="entry name" value="IG"/>
    <property type="match status" value="2"/>
</dbReference>
<feature type="signal peptide" evidence="1">
    <location>
        <begin position="1"/>
        <end position="20"/>
    </location>
</feature>
<dbReference type="SUPFAM" id="SSF48726">
    <property type="entry name" value="Immunoglobulin"/>
    <property type="match status" value="2"/>
</dbReference>
<accession>A0A7J6BUU7</accession>
<dbReference type="InterPro" id="IPR036179">
    <property type="entry name" value="Ig-like_dom_sf"/>
</dbReference>
<evidence type="ECO:0000256" key="1">
    <source>
        <dbReference type="SAM" id="SignalP"/>
    </source>
</evidence>
<dbReference type="InterPro" id="IPR013106">
    <property type="entry name" value="Ig_V-set"/>
</dbReference>
<dbReference type="PANTHER" id="PTHR21063:SF4">
    <property type="entry name" value="CD48 ANTIGEN-RELATED"/>
    <property type="match status" value="1"/>
</dbReference>
<dbReference type="Pfam" id="PF07686">
    <property type="entry name" value="V-set"/>
    <property type="match status" value="1"/>
</dbReference>
<feature type="domain" description="Immunoglobulin" evidence="2">
    <location>
        <begin position="129"/>
        <end position="229"/>
    </location>
</feature>
<dbReference type="OrthoDB" id="8909956at2759"/>
<evidence type="ECO:0000259" key="2">
    <source>
        <dbReference type="SMART" id="SM00409"/>
    </source>
</evidence>